<keyword evidence="1" id="KW-1133">Transmembrane helix</keyword>
<dbReference type="InterPro" id="IPR025642">
    <property type="entry name" value="DUF4342"/>
</dbReference>
<sequence>MERIMAEDERRTIREEIEVGGGQLVEQVKHLIREGNVRSLKIVARDGETQLEVPLTIGVLAGGAVALAAPWLAVVGVIAALVKHVRIEVEREEEGTPALPEPQRTDV</sequence>
<name>A0A017HLU4_9RHOB</name>
<evidence type="ECO:0000259" key="2">
    <source>
        <dbReference type="Pfam" id="PF14242"/>
    </source>
</evidence>
<dbReference type="EMBL" id="AOSK01000085">
    <property type="protein sequence ID" value="EYD75331.1"/>
    <property type="molecule type" value="Genomic_DNA"/>
</dbReference>
<keyword evidence="1" id="KW-0472">Membrane</keyword>
<organism evidence="3 4">
    <name type="scientific">Rubellimicrobium mesophilum DSM 19309</name>
    <dbReference type="NCBI Taxonomy" id="442562"/>
    <lineage>
        <taxon>Bacteria</taxon>
        <taxon>Pseudomonadati</taxon>
        <taxon>Pseudomonadota</taxon>
        <taxon>Alphaproteobacteria</taxon>
        <taxon>Rhodobacterales</taxon>
        <taxon>Roseobacteraceae</taxon>
        <taxon>Rubellimicrobium</taxon>
    </lineage>
</organism>
<keyword evidence="1" id="KW-0812">Transmembrane</keyword>
<dbReference type="AlphaFoldDB" id="A0A017HLU4"/>
<protein>
    <recommendedName>
        <fullName evidence="2">DUF4342 domain-containing protein</fullName>
    </recommendedName>
</protein>
<evidence type="ECO:0000313" key="4">
    <source>
        <dbReference type="Proteomes" id="UP000019666"/>
    </source>
</evidence>
<gene>
    <name evidence="3" type="ORF">Rumeso_03091</name>
</gene>
<keyword evidence="4" id="KW-1185">Reference proteome</keyword>
<proteinExistence type="predicted"/>
<dbReference type="HOGENOM" id="CLU_115782_6_0_5"/>
<accession>A0A017HLU4</accession>
<evidence type="ECO:0000313" key="3">
    <source>
        <dbReference type="EMBL" id="EYD75331.1"/>
    </source>
</evidence>
<feature type="transmembrane region" description="Helical" evidence="1">
    <location>
        <begin position="55"/>
        <end position="82"/>
    </location>
</feature>
<reference evidence="3 4" key="1">
    <citation type="submission" date="2013-02" db="EMBL/GenBank/DDBJ databases">
        <authorList>
            <person name="Fiebig A."/>
            <person name="Goeker M."/>
            <person name="Klenk H.-P.P."/>
        </authorList>
    </citation>
    <scope>NUCLEOTIDE SEQUENCE [LARGE SCALE GENOMIC DNA]</scope>
    <source>
        <strain evidence="3 4">DSM 19309</strain>
    </source>
</reference>
<dbReference type="Pfam" id="PF14242">
    <property type="entry name" value="DUF4342"/>
    <property type="match status" value="1"/>
</dbReference>
<dbReference type="Proteomes" id="UP000019666">
    <property type="component" value="Unassembled WGS sequence"/>
</dbReference>
<dbReference type="STRING" id="442562.Rumeso_03091"/>
<evidence type="ECO:0000256" key="1">
    <source>
        <dbReference type="SAM" id="Phobius"/>
    </source>
</evidence>
<comment type="caution">
    <text evidence="3">The sequence shown here is derived from an EMBL/GenBank/DDBJ whole genome shotgun (WGS) entry which is preliminary data.</text>
</comment>
<feature type="domain" description="DUF4342" evidence="2">
    <location>
        <begin position="11"/>
        <end position="91"/>
    </location>
</feature>